<sequence>MTPASSRTGGLAFGIPAQTGARAFNAEVAEHLRIFRDLIEKGEACVARFFHMGACPTDLGLQPLTTYQIAFQKTASVTNLTIKGKHEFLPGSHLAEVAAAKTPRRRNASEGKLAKKRRLQAIREEGEGSAGSGSGQQQQQQQQAGEAQADDSGFDADASGEYDGQHGYEEYEREQEQQDYVRSIKKHCTPHARAASEAPYEEGGYEVAHDDGYVGYEGDESMNSIVVNLHPPTPRKPSKPSSRRPGPPRYSARLRSGSITPATYGLDDLREPYPSIPPSTAAPSEYYYEDGDETSSIAAGSEATTRSNMTVTQATTTMPAGGCHQGSRRRSSRLASLPPGTLEQDPVLDAAYQLDGVALDANQSNSLEDISYEPIDDVDMLSSYGGGYSIAYSDPEEQRLALEQNAAEAARRERELRSLPGPPMDISGNFDGEAMRAWQAGLAASGAQIKSEPGIGL</sequence>
<name>A0A316URP4_9BASI</name>
<feature type="compositionally biased region" description="Low complexity" evidence="1">
    <location>
        <begin position="135"/>
        <end position="147"/>
    </location>
</feature>
<feature type="compositionally biased region" description="Acidic residues" evidence="1">
    <location>
        <begin position="148"/>
        <end position="160"/>
    </location>
</feature>
<accession>A0A316URP4</accession>
<dbReference type="AlphaFoldDB" id="A0A316URP4"/>
<feature type="region of interest" description="Disordered" evidence="1">
    <location>
        <begin position="124"/>
        <end position="164"/>
    </location>
</feature>
<feature type="region of interest" description="Disordered" evidence="1">
    <location>
        <begin position="225"/>
        <end position="294"/>
    </location>
</feature>
<feature type="region of interest" description="Disordered" evidence="1">
    <location>
        <begin position="405"/>
        <end position="430"/>
    </location>
</feature>
<keyword evidence="3" id="KW-1185">Reference proteome</keyword>
<reference evidence="2 3" key="1">
    <citation type="journal article" date="2018" name="Mol. Biol. Evol.">
        <title>Broad Genomic Sampling Reveals a Smut Pathogenic Ancestry of the Fungal Clade Ustilaginomycotina.</title>
        <authorList>
            <person name="Kijpornyongpan T."/>
            <person name="Mondo S.J."/>
            <person name="Barry K."/>
            <person name="Sandor L."/>
            <person name="Lee J."/>
            <person name="Lipzen A."/>
            <person name="Pangilinan J."/>
            <person name="LaButti K."/>
            <person name="Hainaut M."/>
            <person name="Henrissat B."/>
            <person name="Grigoriev I.V."/>
            <person name="Spatafora J.W."/>
            <person name="Aime M.C."/>
        </authorList>
    </citation>
    <scope>NUCLEOTIDE SEQUENCE [LARGE SCALE GENOMIC DNA]</scope>
    <source>
        <strain evidence="2 3">MCA 5214</strain>
    </source>
</reference>
<dbReference type="Proteomes" id="UP000245884">
    <property type="component" value="Unassembled WGS sequence"/>
</dbReference>
<evidence type="ECO:0000256" key="1">
    <source>
        <dbReference type="SAM" id="MobiDB-lite"/>
    </source>
</evidence>
<dbReference type="RefSeq" id="XP_025362602.1">
    <property type="nucleotide sequence ID" value="XM_025505985.1"/>
</dbReference>
<protein>
    <submittedName>
        <fullName evidence="2">Uncharacterized protein</fullName>
    </submittedName>
</protein>
<evidence type="ECO:0000313" key="3">
    <source>
        <dbReference type="Proteomes" id="UP000245884"/>
    </source>
</evidence>
<feature type="region of interest" description="Disordered" evidence="1">
    <location>
        <begin position="316"/>
        <end position="339"/>
    </location>
</feature>
<gene>
    <name evidence="2" type="ORF">BDZ90DRAFT_231761</name>
</gene>
<dbReference type="EMBL" id="KZ819666">
    <property type="protein sequence ID" value="PWN27990.1"/>
    <property type="molecule type" value="Genomic_DNA"/>
</dbReference>
<organism evidence="2 3">
    <name type="scientific">Jaminaea rosea</name>
    <dbReference type="NCBI Taxonomy" id="1569628"/>
    <lineage>
        <taxon>Eukaryota</taxon>
        <taxon>Fungi</taxon>
        <taxon>Dikarya</taxon>
        <taxon>Basidiomycota</taxon>
        <taxon>Ustilaginomycotina</taxon>
        <taxon>Exobasidiomycetes</taxon>
        <taxon>Microstromatales</taxon>
        <taxon>Microstromatales incertae sedis</taxon>
        <taxon>Jaminaea</taxon>
    </lineage>
</organism>
<dbReference type="GeneID" id="37027808"/>
<evidence type="ECO:0000313" key="2">
    <source>
        <dbReference type="EMBL" id="PWN27990.1"/>
    </source>
</evidence>
<proteinExistence type="predicted"/>